<keyword evidence="2" id="KW-1133">Transmembrane helix</keyword>
<accession>A0A430B1Z1</accession>
<keyword evidence="2" id="KW-0812">Transmembrane</keyword>
<dbReference type="EMBL" id="NGKA01000003">
    <property type="protein sequence ID" value="RSU14357.1"/>
    <property type="molecule type" value="Genomic_DNA"/>
</dbReference>
<evidence type="ECO:0000256" key="2">
    <source>
        <dbReference type="SAM" id="Phobius"/>
    </source>
</evidence>
<feature type="transmembrane region" description="Helical" evidence="2">
    <location>
        <begin position="64"/>
        <end position="85"/>
    </location>
</feature>
<organism evidence="4 5">
    <name type="scientific">Vagococcus elongatus</name>
    <dbReference type="NCBI Taxonomy" id="180344"/>
    <lineage>
        <taxon>Bacteria</taxon>
        <taxon>Bacillati</taxon>
        <taxon>Bacillota</taxon>
        <taxon>Bacilli</taxon>
        <taxon>Lactobacillales</taxon>
        <taxon>Enterococcaceae</taxon>
        <taxon>Vagococcus</taxon>
    </lineage>
</organism>
<dbReference type="RefSeq" id="WP_126807337.1">
    <property type="nucleotide sequence ID" value="NZ_NGKA01000003.1"/>
</dbReference>
<name>A0A430B1Z1_9ENTE</name>
<feature type="region of interest" description="Disordered" evidence="1">
    <location>
        <begin position="89"/>
        <end position="117"/>
    </location>
</feature>
<keyword evidence="5" id="KW-1185">Reference proteome</keyword>
<gene>
    <name evidence="4" type="ORF">CBF29_03395</name>
</gene>
<reference evidence="4 5" key="1">
    <citation type="submission" date="2017-05" db="EMBL/GenBank/DDBJ databases">
        <title>Vagococcus spp. assemblies.</title>
        <authorList>
            <person name="Gulvik C.A."/>
        </authorList>
    </citation>
    <scope>NUCLEOTIDE SEQUENCE [LARGE SCALE GENOMIC DNA]</scope>
    <source>
        <strain evidence="4 5">CCUG 51432</strain>
    </source>
</reference>
<protein>
    <submittedName>
        <fullName evidence="4">Zinc ribbon domain-containing protein</fullName>
    </submittedName>
</protein>
<proteinExistence type="predicted"/>
<feature type="domain" description="Zinc-ribbon" evidence="3">
    <location>
        <begin position="3"/>
        <end position="23"/>
    </location>
</feature>
<dbReference type="OrthoDB" id="2328134at2"/>
<feature type="region of interest" description="Disordered" evidence="1">
    <location>
        <begin position="168"/>
        <end position="188"/>
    </location>
</feature>
<feature type="compositionally biased region" description="Low complexity" evidence="1">
    <location>
        <begin position="94"/>
        <end position="104"/>
    </location>
</feature>
<evidence type="ECO:0000313" key="4">
    <source>
        <dbReference type="EMBL" id="RSU14357.1"/>
    </source>
</evidence>
<dbReference type="Pfam" id="PF13240">
    <property type="entry name" value="Zn_Ribbon_1"/>
    <property type="match status" value="1"/>
</dbReference>
<feature type="compositionally biased region" description="Basic and acidic residues" evidence="1">
    <location>
        <begin position="175"/>
        <end position="187"/>
    </location>
</feature>
<dbReference type="InterPro" id="IPR026870">
    <property type="entry name" value="Zinc_ribbon_dom"/>
</dbReference>
<comment type="caution">
    <text evidence="4">The sequence shown here is derived from an EMBL/GenBank/DDBJ whole genome shotgun (WGS) entry which is preliminary data.</text>
</comment>
<keyword evidence="2" id="KW-0472">Membrane</keyword>
<evidence type="ECO:0000259" key="3">
    <source>
        <dbReference type="Pfam" id="PF13240"/>
    </source>
</evidence>
<sequence length="320" mass="34854">MKYCPNCGASNQGDAMFCEQCGHHFISEDEGIDKVELEQELRSVGSDPVPVYKGDQKPTGRNKIIIIFAAVLALGIIVGTGIYFATSRKEKPEPVVQTTPTSTTSEKEEEAEEAEEANKYDAIIQEAKVLTINGNYKESSLKLASIPVSELSKEEFSSIREAVEELTKQNNDGIQEEKGKQSEEAKKQAAQSATASGFTGDFAKWANTFLFYYSQGGQKQSSLTISANGGVTQNNYDGTQYFGKATIASSGGSILSYETNESYPMDMPATKMIRPDVAITVQWDVGGSQVFYGYLSYSSRLALTDGLSKNAGVNEVWISY</sequence>
<dbReference type="AlphaFoldDB" id="A0A430B1Z1"/>
<dbReference type="Proteomes" id="UP000287605">
    <property type="component" value="Unassembled WGS sequence"/>
</dbReference>
<evidence type="ECO:0000256" key="1">
    <source>
        <dbReference type="SAM" id="MobiDB-lite"/>
    </source>
</evidence>
<evidence type="ECO:0000313" key="5">
    <source>
        <dbReference type="Proteomes" id="UP000287605"/>
    </source>
</evidence>